<proteinExistence type="inferred from homology"/>
<evidence type="ECO:0000313" key="7">
    <source>
        <dbReference type="Proteomes" id="UP001550535"/>
    </source>
</evidence>
<feature type="domain" description="Metallo-beta-lactamase" evidence="5">
    <location>
        <begin position="32"/>
        <end position="264"/>
    </location>
</feature>
<evidence type="ECO:0000256" key="2">
    <source>
        <dbReference type="ARBA" id="ARBA00022723"/>
    </source>
</evidence>
<sequence length="279" mass="31309">MRVHHLDAGGTRPFGGRLFDGRPGFLRRAAGACHCLLIEHSAGLVLIDTGYGEQALTRPDAWVGRQLIRQSHPVLDRPIAQQVEALGFARGDVRDIIVTHLDLDHAGGLADFPSATVHVHRAELEAVEGPYGRREEFRYRRIQFQHEPKWTVYDDSDSGAERWIGFQAVRELRGLPPGILLVPLTGHTRGHAGVAVDTGNGWLLHAGDAYTYHGQMRAEPSMPLGPRIFQWYVDTRRQSRIENQRRLRELVRDHGDTVTVFSAHCATEFERLSAGRRNA</sequence>
<dbReference type="InterPro" id="IPR001279">
    <property type="entry name" value="Metallo-B-lactamas"/>
</dbReference>
<dbReference type="PANTHER" id="PTHR42978">
    <property type="entry name" value="QUORUM-QUENCHING LACTONASE YTNP-RELATED-RELATED"/>
    <property type="match status" value="1"/>
</dbReference>
<accession>A0ABV2XGJ9</accession>
<dbReference type="InterPro" id="IPR051013">
    <property type="entry name" value="MBL_superfamily_lactonases"/>
</dbReference>
<dbReference type="SMART" id="SM00849">
    <property type="entry name" value="Lactamase_B"/>
    <property type="match status" value="1"/>
</dbReference>
<evidence type="ECO:0000313" key="6">
    <source>
        <dbReference type="EMBL" id="MEU2125017.1"/>
    </source>
</evidence>
<gene>
    <name evidence="6" type="ORF">ABZ507_24710</name>
</gene>
<dbReference type="Proteomes" id="UP001550535">
    <property type="component" value="Unassembled WGS sequence"/>
</dbReference>
<keyword evidence="4" id="KW-0862">Zinc</keyword>
<dbReference type="CDD" id="cd07742">
    <property type="entry name" value="metallo-hydrolase-like_MBL-fold"/>
    <property type="match status" value="1"/>
</dbReference>
<evidence type="ECO:0000256" key="1">
    <source>
        <dbReference type="ARBA" id="ARBA00007749"/>
    </source>
</evidence>
<comment type="caution">
    <text evidence="6">The sequence shown here is derived from an EMBL/GenBank/DDBJ whole genome shotgun (WGS) entry which is preliminary data.</text>
</comment>
<reference evidence="6 7" key="1">
    <citation type="submission" date="2024-06" db="EMBL/GenBank/DDBJ databases">
        <title>The Natural Products Discovery Center: Release of the First 8490 Sequenced Strains for Exploring Actinobacteria Biosynthetic Diversity.</title>
        <authorList>
            <person name="Kalkreuter E."/>
            <person name="Kautsar S.A."/>
            <person name="Yang D."/>
            <person name="Bader C.D."/>
            <person name="Teijaro C.N."/>
            <person name="Fluegel L."/>
            <person name="Davis C.M."/>
            <person name="Simpson J.R."/>
            <person name="Lauterbach L."/>
            <person name="Steele A.D."/>
            <person name="Gui C."/>
            <person name="Meng S."/>
            <person name="Li G."/>
            <person name="Viehrig K."/>
            <person name="Ye F."/>
            <person name="Su P."/>
            <person name="Kiefer A.F."/>
            <person name="Nichols A."/>
            <person name="Cepeda A.J."/>
            <person name="Yan W."/>
            <person name="Fan B."/>
            <person name="Jiang Y."/>
            <person name="Adhikari A."/>
            <person name="Zheng C.-J."/>
            <person name="Schuster L."/>
            <person name="Cowan T.M."/>
            <person name="Smanski M.J."/>
            <person name="Chevrette M.G."/>
            <person name="De Carvalho L.P.S."/>
            <person name="Shen B."/>
        </authorList>
    </citation>
    <scope>NUCLEOTIDE SEQUENCE [LARGE SCALE GENOMIC DNA]</scope>
    <source>
        <strain evidence="6 7">NPDC019434</strain>
    </source>
</reference>
<dbReference type="RefSeq" id="WP_357992788.1">
    <property type="nucleotide sequence ID" value="NZ_JBEYBR010000073.1"/>
</dbReference>
<comment type="similarity">
    <text evidence="1">Belongs to the metallo-beta-lactamase superfamily.</text>
</comment>
<dbReference type="SUPFAM" id="SSF56281">
    <property type="entry name" value="Metallo-hydrolase/oxidoreductase"/>
    <property type="match status" value="1"/>
</dbReference>
<evidence type="ECO:0000256" key="4">
    <source>
        <dbReference type="ARBA" id="ARBA00022833"/>
    </source>
</evidence>
<name>A0ABV2XGJ9_9NOCA</name>
<dbReference type="Pfam" id="PF00753">
    <property type="entry name" value="Lactamase_B"/>
    <property type="match status" value="1"/>
</dbReference>
<evidence type="ECO:0000256" key="3">
    <source>
        <dbReference type="ARBA" id="ARBA00022801"/>
    </source>
</evidence>
<organism evidence="6 7">
    <name type="scientific">Nocardia niwae</name>
    <dbReference type="NCBI Taxonomy" id="626084"/>
    <lineage>
        <taxon>Bacteria</taxon>
        <taxon>Bacillati</taxon>
        <taxon>Actinomycetota</taxon>
        <taxon>Actinomycetes</taxon>
        <taxon>Mycobacteriales</taxon>
        <taxon>Nocardiaceae</taxon>
        <taxon>Nocardia</taxon>
    </lineage>
</organism>
<keyword evidence="3" id="KW-0378">Hydrolase</keyword>
<dbReference type="PANTHER" id="PTHR42978:SF3">
    <property type="entry name" value="BLR3078 PROTEIN"/>
    <property type="match status" value="1"/>
</dbReference>
<keyword evidence="2" id="KW-0479">Metal-binding</keyword>
<keyword evidence="7" id="KW-1185">Reference proteome</keyword>
<dbReference type="InterPro" id="IPR036866">
    <property type="entry name" value="RibonucZ/Hydroxyglut_hydro"/>
</dbReference>
<dbReference type="Gene3D" id="3.60.15.10">
    <property type="entry name" value="Ribonuclease Z/Hydroxyacylglutathione hydrolase-like"/>
    <property type="match status" value="1"/>
</dbReference>
<evidence type="ECO:0000259" key="5">
    <source>
        <dbReference type="SMART" id="SM00849"/>
    </source>
</evidence>
<dbReference type="EMBL" id="JBEYBR010000073">
    <property type="protein sequence ID" value="MEU2125017.1"/>
    <property type="molecule type" value="Genomic_DNA"/>
</dbReference>
<protein>
    <submittedName>
        <fullName evidence="6">MBL fold metallo-hydrolase</fullName>
    </submittedName>
</protein>